<organism evidence="2 3">
    <name type="scientific">Monodon monoceros</name>
    <name type="common">Narwhal</name>
    <name type="synonym">Ceratodon monodon</name>
    <dbReference type="NCBI Taxonomy" id="40151"/>
    <lineage>
        <taxon>Eukaryota</taxon>
        <taxon>Metazoa</taxon>
        <taxon>Chordata</taxon>
        <taxon>Craniata</taxon>
        <taxon>Vertebrata</taxon>
        <taxon>Euteleostomi</taxon>
        <taxon>Mammalia</taxon>
        <taxon>Eutheria</taxon>
        <taxon>Laurasiatheria</taxon>
        <taxon>Artiodactyla</taxon>
        <taxon>Whippomorpha</taxon>
        <taxon>Cetacea</taxon>
        <taxon>Odontoceti</taxon>
        <taxon>Monodontidae</taxon>
        <taxon>Monodon</taxon>
    </lineage>
</organism>
<comment type="caution">
    <text evidence="2">The sequence shown here is derived from an EMBL/GenBank/DDBJ whole genome shotgun (WGS) entry which is preliminary data.</text>
</comment>
<accession>A0A4U1EM28</accession>
<feature type="region of interest" description="Disordered" evidence="1">
    <location>
        <begin position="1"/>
        <end position="107"/>
    </location>
</feature>
<dbReference type="AlphaFoldDB" id="A0A4U1EM28"/>
<dbReference type="Proteomes" id="UP000308365">
    <property type="component" value="Unassembled WGS sequence"/>
</dbReference>
<reference evidence="3" key="1">
    <citation type="journal article" date="2019" name="IScience">
        <title>Narwhal Genome Reveals Long-Term Low Genetic Diversity despite Current Large Abundance Size.</title>
        <authorList>
            <person name="Westbury M.V."/>
            <person name="Petersen B."/>
            <person name="Garde E."/>
            <person name="Heide-Jorgensen M.P."/>
            <person name="Lorenzen E.D."/>
        </authorList>
    </citation>
    <scope>NUCLEOTIDE SEQUENCE [LARGE SCALE GENOMIC DNA]</scope>
</reference>
<evidence type="ECO:0000313" key="3">
    <source>
        <dbReference type="Proteomes" id="UP000308365"/>
    </source>
</evidence>
<name>A0A4U1EM28_MONMO</name>
<gene>
    <name evidence="2" type="ORF">EI555_019067</name>
</gene>
<sequence>MNQSLADPRSPPPSPHHRGPVTQPPRGATSLPKAPPTAPSSPSPTPPPVTPPPGTRGLRADNNRKRQLAPPSGSAGHFRSPSSREPERCARAGVGFGGGGNTANGQHGAVRGQRILTWFPLRLKLIPADVSSVTLQTEASTAEASNSGLCHGIVFFSWPWTLWISSEP</sequence>
<feature type="compositionally biased region" description="Pro residues" evidence="1">
    <location>
        <begin position="33"/>
        <end position="54"/>
    </location>
</feature>
<protein>
    <submittedName>
        <fullName evidence="2">Uncharacterized protein</fullName>
    </submittedName>
</protein>
<evidence type="ECO:0000256" key="1">
    <source>
        <dbReference type="SAM" id="MobiDB-lite"/>
    </source>
</evidence>
<evidence type="ECO:0000313" key="2">
    <source>
        <dbReference type="EMBL" id="TKC37368.1"/>
    </source>
</evidence>
<dbReference type="EMBL" id="RWIC01001148">
    <property type="protein sequence ID" value="TKC37368.1"/>
    <property type="molecule type" value="Genomic_DNA"/>
</dbReference>
<proteinExistence type="predicted"/>